<name>A0A126V1S0_9RHOB</name>
<gene>
    <name evidence="3" type="ORF">RC74_12030</name>
</gene>
<protein>
    <recommendedName>
        <fullName evidence="2">DUF5681 domain-containing protein</fullName>
    </recommendedName>
</protein>
<dbReference type="InterPro" id="IPR043736">
    <property type="entry name" value="DUF5681"/>
</dbReference>
<keyword evidence="4" id="KW-1185">Reference proteome</keyword>
<organism evidence="3 4">
    <name type="scientific">Falsihalocynthiibacter arcticus</name>
    <dbReference type="NCBI Taxonomy" id="1579316"/>
    <lineage>
        <taxon>Bacteria</taxon>
        <taxon>Pseudomonadati</taxon>
        <taxon>Pseudomonadota</taxon>
        <taxon>Alphaproteobacteria</taxon>
        <taxon>Rhodobacterales</taxon>
        <taxon>Roseobacteraceae</taxon>
        <taxon>Falsihalocynthiibacter</taxon>
    </lineage>
</organism>
<dbReference type="AlphaFoldDB" id="A0A126V1S0"/>
<dbReference type="Proteomes" id="UP000070371">
    <property type="component" value="Chromosome"/>
</dbReference>
<evidence type="ECO:0000256" key="1">
    <source>
        <dbReference type="SAM" id="MobiDB-lite"/>
    </source>
</evidence>
<evidence type="ECO:0000313" key="4">
    <source>
        <dbReference type="Proteomes" id="UP000070371"/>
    </source>
</evidence>
<feature type="compositionally biased region" description="Polar residues" evidence="1">
    <location>
        <begin position="22"/>
        <end position="31"/>
    </location>
</feature>
<dbReference type="KEGG" id="hat:RC74_12030"/>
<evidence type="ECO:0000313" key="3">
    <source>
        <dbReference type="EMBL" id="AML51895.1"/>
    </source>
</evidence>
<accession>A0A126V1S0</accession>
<dbReference type="OrthoDB" id="2086138at2"/>
<dbReference type="STRING" id="1579316.RC74_12030"/>
<feature type="domain" description="DUF5681" evidence="2">
    <location>
        <begin position="20"/>
        <end position="97"/>
    </location>
</feature>
<dbReference type="Pfam" id="PF18932">
    <property type="entry name" value="DUF5681"/>
    <property type="match status" value="1"/>
</dbReference>
<dbReference type="EMBL" id="CP014327">
    <property type="protein sequence ID" value="AML51895.1"/>
    <property type="molecule type" value="Genomic_DNA"/>
</dbReference>
<sequence length="139" mass="14656">MKKEPKTAGAYEVGYGKPPQKHQFQPGNSGNPKGRSKGPGNLHKMIAKHASKKVTVIENGSEKKMAKMDVVVSAMFNSASKGDVGAARLLTSMLQAASELAGNTDAPEFTDADIAVMIDAGNWQAELVALKVEVSDGNE</sequence>
<proteinExistence type="predicted"/>
<dbReference type="RefSeq" id="WP_052274765.1">
    <property type="nucleotide sequence ID" value="NZ_CP014327.1"/>
</dbReference>
<feature type="region of interest" description="Disordered" evidence="1">
    <location>
        <begin position="1"/>
        <end position="42"/>
    </location>
</feature>
<evidence type="ECO:0000259" key="2">
    <source>
        <dbReference type="Pfam" id="PF18932"/>
    </source>
</evidence>
<reference evidence="3 4" key="1">
    <citation type="submission" date="2016-02" db="EMBL/GenBank/DDBJ databases">
        <title>Complete genome sequence of Halocynthiibacter arcticus PAMC 20958t from arctic marine sediment.</title>
        <authorList>
            <person name="Lee Y.M."/>
            <person name="Baek K."/>
            <person name="Lee H.K."/>
            <person name="Shin S.C."/>
        </authorList>
    </citation>
    <scope>NUCLEOTIDE SEQUENCE [LARGE SCALE GENOMIC DNA]</scope>
    <source>
        <strain evidence="3">PAMC 20958</strain>
    </source>
</reference>